<gene>
    <name evidence="1" type="ORF">BET10_01975</name>
</gene>
<reference evidence="1 2" key="1">
    <citation type="submission" date="2016-09" db="EMBL/GenBank/DDBJ databases">
        <title>Pseudoalteromonas amylolytica sp. nov., isolated from the surface seawater.</title>
        <authorList>
            <person name="Wu Y.-H."/>
            <person name="Cheng H."/>
            <person name="Jin X.-B."/>
            <person name="Wang C.-S."/>
            <person name="Xu X.-W."/>
        </authorList>
    </citation>
    <scope>NUCLEOTIDE SEQUENCE [LARGE SCALE GENOMIC DNA]</scope>
    <source>
        <strain evidence="1 2">JW1</strain>
    </source>
</reference>
<organism evidence="1 2">
    <name type="scientific">Pseudoalteromonas amylolytica</name>
    <dbReference type="NCBI Taxonomy" id="1859457"/>
    <lineage>
        <taxon>Bacteria</taxon>
        <taxon>Pseudomonadati</taxon>
        <taxon>Pseudomonadota</taxon>
        <taxon>Gammaproteobacteria</taxon>
        <taxon>Alteromonadales</taxon>
        <taxon>Pseudoalteromonadaceae</taxon>
        <taxon>Pseudoalteromonas</taxon>
    </lineage>
</organism>
<keyword evidence="2" id="KW-1185">Reference proteome</keyword>
<dbReference type="Proteomes" id="UP000179786">
    <property type="component" value="Unassembled WGS sequence"/>
</dbReference>
<name>A0A1S1MZQ8_9GAMM</name>
<protein>
    <recommendedName>
        <fullName evidence="3">Orphan protein</fullName>
    </recommendedName>
</protein>
<dbReference type="OrthoDB" id="5764462at2"/>
<sequence>MKQSLLRESDLEKLKLEHDAAKLFLRCYEQQYGTPMRHIWHNEPNMPDISCYQDGERLDIEVAHLYGSEKEAMAVLGRPLSLETQRELAAMAQAPTEQRLRFALGRLLKQKAYKRYHSERTWLLIRNASTLWHHCDFVAVVGHLDYPSNHAFEQIWLLTDFYNPDLIRLDT</sequence>
<evidence type="ECO:0000313" key="1">
    <source>
        <dbReference type="EMBL" id="OHU93236.1"/>
    </source>
</evidence>
<evidence type="ECO:0008006" key="3">
    <source>
        <dbReference type="Google" id="ProtNLM"/>
    </source>
</evidence>
<comment type="caution">
    <text evidence="1">The sequence shown here is derived from an EMBL/GenBank/DDBJ whole genome shotgun (WGS) entry which is preliminary data.</text>
</comment>
<dbReference type="AlphaFoldDB" id="A0A1S1MZQ8"/>
<dbReference type="STRING" id="1859457.BET10_01975"/>
<evidence type="ECO:0000313" key="2">
    <source>
        <dbReference type="Proteomes" id="UP000179786"/>
    </source>
</evidence>
<dbReference type="RefSeq" id="WP_070982804.1">
    <property type="nucleotide sequence ID" value="NZ_MKJU01000003.1"/>
</dbReference>
<accession>A0A1S1MZQ8</accession>
<dbReference type="EMBL" id="MKJU01000003">
    <property type="protein sequence ID" value="OHU93236.1"/>
    <property type="molecule type" value="Genomic_DNA"/>
</dbReference>
<proteinExistence type="predicted"/>